<dbReference type="InterPro" id="IPR016163">
    <property type="entry name" value="Ald_DH_C"/>
</dbReference>
<reference evidence="2 3" key="1">
    <citation type="submission" date="2018-11" db="EMBL/GenBank/DDBJ databases">
        <authorList>
            <consortium name="Pathogen Informatics"/>
        </authorList>
    </citation>
    <scope>NUCLEOTIDE SEQUENCE [LARGE SCALE GENOMIC DNA]</scope>
</reference>
<dbReference type="Gene3D" id="3.40.309.10">
    <property type="entry name" value="Aldehyde Dehydrogenase, Chain A, domain 2"/>
    <property type="match status" value="1"/>
</dbReference>
<organism evidence="2 3">
    <name type="scientific">Cylicostephanus goldi</name>
    <name type="common">Nematode worm</name>
    <dbReference type="NCBI Taxonomy" id="71465"/>
    <lineage>
        <taxon>Eukaryota</taxon>
        <taxon>Metazoa</taxon>
        <taxon>Ecdysozoa</taxon>
        <taxon>Nematoda</taxon>
        <taxon>Chromadorea</taxon>
        <taxon>Rhabditida</taxon>
        <taxon>Rhabditina</taxon>
        <taxon>Rhabditomorpha</taxon>
        <taxon>Strongyloidea</taxon>
        <taxon>Strongylidae</taxon>
        <taxon>Cylicostephanus</taxon>
    </lineage>
</organism>
<proteinExistence type="predicted"/>
<dbReference type="EMBL" id="UYRV01009218">
    <property type="protein sequence ID" value="VDK56342.1"/>
    <property type="molecule type" value="Genomic_DNA"/>
</dbReference>
<dbReference type="AlphaFoldDB" id="A0A3P6R0K4"/>
<protein>
    <recommendedName>
        <fullName evidence="1">Aldehyde dehydrogenase domain-containing protein</fullName>
    </recommendedName>
</protein>
<dbReference type="OrthoDB" id="310895at2759"/>
<dbReference type="SUPFAM" id="SSF53720">
    <property type="entry name" value="ALDH-like"/>
    <property type="match status" value="1"/>
</dbReference>
<dbReference type="InterPro" id="IPR016162">
    <property type="entry name" value="Ald_DH_N"/>
</dbReference>
<dbReference type="Gene3D" id="3.40.605.10">
    <property type="entry name" value="Aldehyde Dehydrogenase, Chain A, domain 1"/>
    <property type="match status" value="1"/>
</dbReference>
<dbReference type="Pfam" id="PF00171">
    <property type="entry name" value="Aldedh"/>
    <property type="match status" value="1"/>
</dbReference>
<feature type="domain" description="Aldehyde dehydrogenase" evidence="1">
    <location>
        <begin position="10"/>
        <end position="103"/>
    </location>
</feature>
<keyword evidence="3" id="KW-1185">Reference proteome</keyword>
<evidence type="ECO:0000313" key="3">
    <source>
        <dbReference type="Proteomes" id="UP000271889"/>
    </source>
</evidence>
<name>A0A3P6R0K4_CYLGO</name>
<dbReference type="Proteomes" id="UP000271889">
    <property type="component" value="Unassembled WGS sequence"/>
</dbReference>
<gene>
    <name evidence="2" type="ORF">CGOC_LOCUS3614</name>
</gene>
<sequence>MIDARNENCAAVNVKPVTLELGGKASLIIFEDADVDSAVSGAMMANFFSQGQVLVQRKLVDEFVAKLREKTAAMRVGDPLDEKTKVGASISRQHLEKGTSIPESCRADASQFRVRNA</sequence>
<accession>A0A3P6R0K4</accession>
<dbReference type="PANTHER" id="PTHR11699">
    <property type="entry name" value="ALDEHYDE DEHYDROGENASE-RELATED"/>
    <property type="match status" value="1"/>
</dbReference>
<dbReference type="GO" id="GO:0016620">
    <property type="term" value="F:oxidoreductase activity, acting on the aldehyde or oxo group of donors, NAD or NADP as acceptor"/>
    <property type="evidence" value="ECO:0007669"/>
    <property type="project" value="InterPro"/>
</dbReference>
<dbReference type="InterPro" id="IPR016161">
    <property type="entry name" value="Ald_DH/histidinol_DH"/>
</dbReference>
<evidence type="ECO:0000259" key="1">
    <source>
        <dbReference type="Pfam" id="PF00171"/>
    </source>
</evidence>
<dbReference type="InterPro" id="IPR015590">
    <property type="entry name" value="Aldehyde_DH_dom"/>
</dbReference>
<evidence type="ECO:0000313" key="2">
    <source>
        <dbReference type="EMBL" id="VDK56342.1"/>
    </source>
</evidence>